<name>A0ACC2PC54_9HYME</name>
<protein>
    <submittedName>
        <fullName evidence="1">Uncharacterized protein</fullName>
    </submittedName>
</protein>
<dbReference type="Proteomes" id="UP001239111">
    <property type="component" value="Chromosome 2"/>
</dbReference>
<comment type="caution">
    <text evidence="1">The sequence shown here is derived from an EMBL/GenBank/DDBJ whole genome shotgun (WGS) entry which is preliminary data.</text>
</comment>
<evidence type="ECO:0000313" key="1">
    <source>
        <dbReference type="EMBL" id="KAJ8681017.1"/>
    </source>
</evidence>
<keyword evidence="2" id="KW-1185">Reference proteome</keyword>
<reference evidence="1" key="1">
    <citation type="submission" date="2023-04" db="EMBL/GenBank/DDBJ databases">
        <title>A chromosome-level genome assembly of the parasitoid wasp Eretmocerus hayati.</title>
        <authorList>
            <person name="Zhong Y."/>
            <person name="Liu S."/>
            <person name="Liu Y."/>
        </authorList>
    </citation>
    <scope>NUCLEOTIDE SEQUENCE</scope>
    <source>
        <strain evidence="1">ZJU_SS_LIU_2023</strain>
    </source>
</reference>
<organism evidence="1 2">
    <name type="scientific">Eretmocerus hayati</name>
    <dbReference type="NCBI Taxonomy" id="131215"/>
    <lineage>
        <taxon>Eukaryota</taxon>
        <taxon>Metazoa</taxon>
        <taxon>Ecdysozoa</taxon>
        <taxon>Arthropoda</taxon>
        <taxon>Hexapoda</taxon>
        <taxon>Insecta</taxon>
        <taxon>Pterygota</taxon>
        <taxon>Neoptera</taxon>
        <taxon>Endopterygota</taxon>
        <taxon>Hymenoptera</taxon>
        <taxon>Apocrita</taxon>
        <taxon>Proctotrupomorpha</taxon>
        <taxon>Chalcidoidea</taxon>
        <taxon>Aphelinidae</taxon>
        <taxon>Aphelininae</taxon>
        <taxon>Eretmocerus</taxon>
    </lineage>
</organism>
<evidence type="ECO:0000313" key="2">
    <source>
        <dbReference type="Proteomes" id="UP001239111"/>
    </source>
</evidence>
<dbReference type="EMBL" id="CM056742">
    <property type="protein sequence ID" value="KAJ8681017.1"/>
    <property type="molecule type" value="Genomic_DNA"/>
</dbReference>
<accession>A0ACC2PC54</accession>
<proteinExistence type="predicted"/>
<sequence>MQLETCEQLTLENMAGWLASAAMIFGGVVPFIPQYREIKRKEDTEGFSLYVCLALLIANTLRILFWFGNHFEVPLLLQSILMIITMFFMIKVCIDVRNKHQITKQKDRVFKDFQSYVGFMVLFTLVGSVVMYLLVDVKIFVETVGLLALLTEAMLGLPQFIRNFGNKSTEGMSLAMVAMWTLGDTFKTCYFIKRKQPIQFELCGALQICIDLAILIQVYIYRNNILLVRPTARVD</sequence>
<gene>
    <name evidence="1" type="ORF">QAD02_016804</name>
</gene>